<feature type="compositionally biased region" description="Polar residues" evidence="23">
    <location>
        <begin position="1427"/>
        <end position="1445"/>
    </location>
</feature>
<dbReference type="InterPro" id="IPR057494">
    <property type="entry name" value="Rossman_Mical"/>
</dbReference>
<evidence type="ECO:0000256" key="10">
    <source>
        <dbReference type="ARBA" id="ARBA00022827"/>
    </source>
</evidence>
<evidence type="ECO:0000256" key="7">
    <source>
        <dbReference type="ARBA" id="ARBA00022490"/>
    </source>
</evidence>
<feature type="region of interest" description="Disordered" evidence="23">
    <location>
        <begin position="968"/>
        <end position="1019"/>
    </location>
</feature>
<feature type="domain" description="BMERB" evidence="26">
    <location>
        <begin position="1843"/>
        <end position="1992"/>
    </location>
</feature>
<feature type="compositionally biased region" description="Basic and acidic residues" evidence="23">
    <location>
        <begin position="1494"/>
        <end position="1510"/>
    </location>
</feature>
<dbReference type="SMART" id="SM00033">
    <property type="entry name" value="CH"/>
    <property type="match status" value="1"/>
</dbReference>
<sequence>MEKSKNETVNEAHILFDRFVQATTCKGTLKAFQELCDYLELKPKDYRSFYHKLKSKLNYWKAKALWAKLDKRGSHKDYKKGKACTNTKCLIIGAGPCGLRTAIDLSLLGAKVVVIEKRDAFSRNNVLHLWPFTIHDLRGLGAKKFYGKFCAGAIDHISIRQLQLILLKVALILGVEIHVNVEFQGLVQPPEDQENERIGWRALVHPKIHPVSEYEFEVIIGGDGRRNTLEGFRRKEFRGKLAIAITANFINRNTTAEAKVEEISGVAFIFNQKFFQELREATGIDLENIVYYKDDTHYFVMTAKKQSLLDKGVILHDYADTELLLSRENVDQEALLNYAREAADFSTQQQLPSLDFAINHYGQPDVAMFDFTCMYASENAALVREQNGHPLLVALVGDSLLEPFWPMGTGIARGFLAAMDSAWMVRSWSLGTSPLEVLAERESIYRLLPQTTPENVSKNFSLYSIDPVTRYPNININFLRPNQVRHLYDTGETKDIHLEMENLVNSRTTPKLTRNESVARSSKLLGWCQRQTDGYSGVNVTDLTMSWKSGLALCAIIHRYRPDLIDFDTLDEQNVEKNNQLAFDIAEKELGISPIMTGKDMASVGEPDKLSMVMYLTQFYEMFKDSLPSSDTLDLNAEEKAVLIASTKSPISFLSKLGQTISRKRSPKDKKEKDLDGAGKRRKTSQSEEEEAPRSYRGERPTLVSTLTDRRMDVAVGNQNKVKHMATQLLAKFEENAPPQSTGVRRQGSIKKEFPQNLGGSDTCYFCQKRVYVMERLSAEGKFFHRSCFKCEYCATTLRLSAYAYDTEDGKFYCKPHYCYRLSGYAQRKRPAVAPLSGKEAKGSLQDGPSADTNGRASTVASAAERTPGSSVNGLEEPSIAKRLRGTPERIELENYRLSVKQAEELEEVPEETQAEHNLSSVLDKGTEEDVASSSSESEMEDEEPQLPTSDLGGVPWKEAVRIHALLKGKSEEELEALKNYEPGHEEEEEDYEEEEEEYEDEEESSEAGNQRLRQIINPEDPLAIQADVHWTHIREKEEEALMVPTSESSTSRVPFDENDLEEDVDSEPAEIEGEAAENGDTGDTGAELDDDQHWSDDIPSDAETELRLRHQEEIEAELELRVSENEEETPPSIPKQQERGPSQVSSPIQSPQEQTVGFSPVHSPVAEGARSPLTCLASKVKSPEERFFPEPLLPKEKPRAEGPLDQTVVPTPIRSQPAALPEARTPASLAGPQQLSPSAACTTPSTQLPICSQPQPSSEATIPSPTESPIRFQPIPAKTSTPLASLPVKSPADTKDKLGSPLTMDEALKRNDLVEEFWMKSAEIRRSLGLTPVDRSKGPEPSFTSPALKPVSLKSYAVEKSPQDEGLHLLKLPPIPKRLGLPKPDSDQPSLLTPKSPSDRELKSSHEERKDLSSSSGLGLHGSSSNMKTLGSQSFNTSDSTMLTPPSSPPPPPPQDEEPATLQRKPYQTYEHREAEPKASALPPPIPATFMRHPREPARAPREEVRKSFVESVDEIPFADDVEDTYDDKTEDSSLQEKFFTPPSCWSRSEKPLLPPLTKENGRLPTLEGGVQAQKRGLPLVSPEAKELAEERMRAREKSVKSQALRDAMAKQLNKMKEMELAAAASRLPGGPSRKASSMPSKGKDLDSESPKRPVLKGSEEPTLKHEATSEEVLSPPSDSGGPDGSVTSSEGSSGKSKKRSSLFSPRKNKKEKKTKSESRPPDKPGLSLLEEAATKPKSLWKSVFSGYKKDKKKKGDDRSCCSTPSSGATVDSGKHKLSPIVRTELQLRRQLSFSEDSDLSSDDILERSSQKSKREPRTYTEEELNIKLTRRVQKAARRQAKQEELKRLHRAQIIQRQLEQVEEKQRQLEERGVAVEKALRGEAGMGKKDDPKLMQEWFKLVQEKNAMVRYESELMIFARELELEDRQSRLQQELRERMAVEDHLKTDGELSEEKKILNEMLEVVEQRDSLVALLEEQRLREKEEDKDLEAVMLSKGFSLNWS</sequence>
<feature type="compositionally biased region" description="Basic and acidic residues" evidence="23">
    <location>
        <begin position="969"/>
        <end position="984"/>
    </location>
</feature>
<dbReference type="GeneID" id="102824074"/>
<dbReference type="FunFam" id="2.10.110.10:FF:000043">
    <property type="entry name" value="protein-methionine sulfoxide oxidase MICAL3 isoform X2"/>
    <property type="match status" value="1"/>
</dbReference>
<feature type="compositionally biased region" description="Low complexity" evidence="23">
    <location>
        <begin position="1142"/>
        <end position="1155"/>
    </location>
</feature>
<dbReference type="PANTHER" id="PTHR23167:SF51">
    <property type="entry name" value="[F-ACTIN]-MONOOXYGENASE MICAL3"/>
    <property type="match status" value="1"/>
</dbReference>
<protein>
    <recommendedName>
        <fullName evidence="5">F-actin monooxygenase</fullName>
        <ecNumber evidence="5">1.14.13.225</ecNumber>
    </recommendedName>
</protein>
<keyword evidence="12" id="KW-0521">NADP</keyword>
<evidence type="ECO:0000256" key="23">
    <source>
        <dbReference type="SAM" id="MobiDB-lite"/>
    </source>
</evidence>
<dbReference type="GO" id="GO:0071949">
    <property type="term" value="F:FAD binding"/>
    <property type="evidence" value="ECO:0007669"/>
    <property type="project" value="InterPro"/>
</dbReference>
<dbReference type="GO" id="GO:0046872">
    <property type="term" value="F:metal ion binding"/>
    <property type="evidence" value="ECO:0007669"/>
    <property type="project" value="UniProtKB-KW"/>
</dbReference>
<feature type="region of interest" description="Disordered" evidence="23">
    <location>
        <begin position="836"/>
        <end position="879"/>
    </location>
</feature>
<dbReference type="Gene3D" id="3.50.50.60">
    <property type="entry name" value="FAD/NAD(P)-binding domain"/>
    <property type="match status" value="1"/>
</dbReference>
<feature type="compositionally biased region" description="Basic and acidic residues" evidence="23">
    <location>
        <begin position="1806"/>
        <end position="1822"/>
    </location>
</feature>
<dbReference type="SMART" id="SM00132">
    <property type="entry name" value="LIM"/>
    <property type="match status" value="1"/>
</dbReference>
<dbReference type="Proteomes" id="UP000504623">
    <property type="component" value="Unplaced"/>
</dbReference>
<evidence type="ECO:0000256" key="12">
    <source>
        <dbReference type="ARBA" id="ARBA00022857"/>
    </source>
</evidence>
<feature type="compositionally biased region" description="Polar residues" evidence="23">
    <location>
        <begin position="1762"/>
        <end position="1771"/>
    </location>
</feature>
<evidence type="ECO:0000256" key="15">
    <source>
        <dbReference type="ARBA" id="ARBA00023038"/>
    </source>
</evidence>
<feature type="region of interest" description="Disordered" evidence="23">
    <location>
        <begin position="658"/>
        <end position="703"/>
    </location>
</feature>
<dbReference type="PROSITE" id="PS00478">
    <property type="entry name" value="LIM_DOMAIN_1"/>
    <property type="match status" value="1"/>
</dbReference>
<dbReference type="GO" id="GO:0003779">
    <property type="term" value="F:actin binding"/>
    <property type="evidence" value="ECO:0007669"/>
    <property type="project" value="UniProtKB-KW"/>
</dbReference>
<dbReference type="InterPro" id="IPR001715">
    <property type="entry name" value="CH_dom"/>
</dbReference>
<feature type="compositionally biased region" description="Polar residues" evidence="23">
    <location>
        <begin position="851"/>
        <end position="861"/>
    </location>
</feature>
<evidence type="ECO:0000256" key="4">
    <source>
        <dbReference type="ARBA" id="ARBA00008223"/>
    </source>
</evidence>
<feature type="compositionally biased region" description="Acidic residues" evidence="23">
    <location>
        <begin position="1513"/>
        <end position="1527"/>
    </location>
</feature>
<dbReference type="InterPro" id="IPR050540">
    <property type="entry name" value="F-actin_Monoox_Mical"/>
</dbReference>
<dbReference type="SMART" id="SM01203">
    <property type="entry name" value="DUF3585"/>
    <property type="match status" value="1"/>
</dbReference>
<dbReference type="CTD" id="57553"/>
<evidence type="ECO:0000313" key="28">
    <source>
        <dbReference type="RefSeq" id="XP_006862786.1"/>
    </source>
</evidence>
<evidence type="ECO:0000259" key="25">
    <source>
        <dbReference type="PROSITE" id="PS50023"/>
    </source>
</evidence>
<feature type="compositionally biased region" description="Polar residues" evidence="23">
    <location>
        <begin position="1388"/>
        <end position="1397"/>
    </location>
</feature>
<evidence type="ECO:0000256" key="16">
    <source>
        <dbReference type="ARBA" id="ARBA00023054"/>
    </source>
</evidence>
<keyword evidence="13" id="KW-0560">Oxidoreductase</keyword>
<feature type="compositionally biased region" description="Basic and acidic residues" evidence="23">
    <location>
        <begin position="1643"/>
        <end position="1670"/>
    </location>
</feature>
<feature type="compositionally biased region" description="Basic and acidic residues" evidence="23">
    <location>
        <begin position="1585"/>
        <end position="1601"/>
    </location>
</feature>
<evidence type="ECO:0000256" key="6">
    <source>
        <dbReference type="ARBA" id="ARBA00022483"/>
    </source>
</evidence>
<feature type="region of interest" description="Disordered" evidence="23">
    <location>
        <begin position="906"/>
        <end position="956"/>
    </location>
</feature>
<feature type="compositionally biased region" description="Acidic residues" evidence="23">
    <location>
        <begin position="985"/>
        <end position="1006"/>
    </location>
</feature>
<dbReference type="Gene3D" id="2.10.110.10">
    <property type="entry name" value="Cysteine Rich Protein"/>
    <property type="match status" value="1"/>
</dbReference>
<feature type="compositionally biased region" description="Polar residues" evidence="23">
    <location>
        <begin position="1232"/>
        <end position="1268"/>
    </location>
</feature>
<evidence type="ECO:0000256" key="17">
    <source>
        <dbReference type="ARBA" id="ARBA00023203"/>
    </source>
</evidence>
<evidence type="ECO:0000256" key="14">
    <source>
        <dbReference type="ARBA" id="ARBA00023033"/>
    </source>
</evidence>
<dbReference type="CDD" id="cd09439">
    <property type="entry name" value="LIM_Mical"/>
    <property type="match status" value="1"/>
</dbReference>
<feature type="compositionally biased region" description="Basic and acidic residues" evidence="23">
    <location>
        <begin position="1105"/>
        <end position="1125"/>
    </location>
</feature>
<evidence type="ECO:0000256" key="13">
    <source>
        <dbReference type="ARBA" id="ARBA00023002"/>
    </source>
</evidence>
<dbReference type="Pfam" id="PF00307">
    <property type="entry name" value="CH"/>
    <property type="match status" value="1"/>
</dbReference>
<feature type="compositionally biased region" description="Basic and acidic residues" evidence="23">
    <location>
        <begin position="1398"/>
        <end position="1413"/>
    </location>
</feature>
<keyword evidence="18" id="KW-0206">Cytoskeleton</keyword>
<keyword evidence="17" id="KW-0009">Actin-binding</keyword>
<evidence type="ECO:0000259" key="26">
    <source>
        <dbReference type="PROSITE" id="PS51848"/>
    </source>
</evidence>
<feature type="domain" description="LIM zinc-binding" evidence="25">
    <location>
        <begin position="762"/>
        <end position="824"/>
    </location>
</feature>
<feature type="region of interest" description="Disordered" evidence="23">
    <location>
        <begin position="1329"/>
        <end position="1778"/>
    </location>
</feature>
<evidence type="ECO:0000256" key="9">
    <source>
        <dbReference type="ARBA" id="ARBA00022723"/>
    </source>
</evidence>
<dbReference type="GO" id="GO:0005634">
    <property type="term" value="C:nucleus"/>
    <property type="evidence" value="ECO:0007669"/>
    <property type="project" value="UniProtKB-SubCell"/>
</dbReference>
<dbReference type="CDD" id="cd21251">
    <property type="entry name" value="CH_MICAL3"/>
    <property type="match status" value="1"/>
</dbReference>
<dbReference type="RefSeq" id="XP_006862786.1">
    <property type="nucleotide sequence ID" value="XM_006862724.1"/>
</dbReference>
<evidence type="ECO:0000256" key="19">
    <source>
        <dbReference type="ARBA" id="ARBA00023242"/>
    </source>
</evidence>
<evidence type="ECO:0000259" key="24">
    <source>
        <dbReference type="PROSITE" id="PS50021"/>
    </source>
</evidence>
<dbReference type="FunFam" id="3.50.50.60:FF:000004">
    <property type="entry name" value="protein-methionine sulfoxide oxidase MICAL2 isoform X1"/>
    <property type="match status" value="1"/>
</dbReference>
<dbReference type="OrthoDB" id="20799at2759"/>
<dbReference type="GO" id="GO:0006887">
    <property type="term" value="P:exocytosis"/>
    <property type="evidence" value="ECO:0007669"/>
    <property type="project" value="UniProtKB-KW"/>
</dbReference>
<dbReference type="Pfam" id="PF25413">
    <property type="entry name" value="Rossman_Mical"/>
    <property type="match status" value="1"/>
</dbReference>
<feature type="region of interest" description="Disordered" evidence="23">
    <location>
        <begin position="1036"/>
        <end position="1304"/>
    </location>
</feature>
<dbReference type="PRINTS" id="PR00420">
    <property type="entry name" value="RNGMNOXGNASE"/>
</dbReference>
<evidence type="ECO:0000256" key="3">
    <source>
        <dbReference type="ARBA" id="ARBA00004245"/>
    </source>
</evidence>
<feature type="compositionally biased region" description="Acidic residues" evidence="23">
    <location>
        <begin position="1057"/>
        <end position="1078"/>
    </location>
</feature>
<evidence type="ECO:0000256" key="11">
    <source>
        <dbReference type="ARBA" id="ARBA00022833"/>
    </source>
</evidence>
<comment type="cofactor">
    <cofactor evidence="1">
        <name>FAD</name>
        <dbReference type="ChEBI" id="CHEBI:57692"/>
    </cofactor>
</comment>
<dbReference type="InterPro" id="IPR001781">
    <property type="entry name" value="Znf_LIM"/>
</dbReference>
<feature type="compositionally biased region" description="Basic and acidic residues" evidence="23">
    <location>
        <begin position="1182"/>
        <end position="1203"/>
    </location>
</feature>
<keyword evidence="14" id="KW-0503">Monooxygenase</keyword>
<gene>
    <name evidence="28" type="primary">MICAL3</name>
</gene>
<name>A0A9B0WP70_CHRAS</name>
<dbReference type="InterPro" id="IPR022735">
    <property type="entry name" value="bMERB_dom"/>
</dbReference>
<evidence type="ECO:0000256" key="20">
    <source>
        <dbReference type="ARBA" id="ARBA00049522"/>
    </source>
</evidence>
<dbReference type="Pfam" id="PF12130">
    <property type="entry name" value="bMERB_dom"/>
    <property type="match status" value="1"/>
</dbReference>
<keyword evidence="16 22" id="KW-0175">Coiled coil</keyword>
<dbReference type="EC" id="1.14.13.225" evidence="5"/>
<keyword evidence="10" id="KW-0274">FAD</keyword>
<evidence type="ECO:0000256" key="5">
    <source>
        <dbReference type="ARBA" id="ARBA00012709"/>
    </source>
</evidence>
<keyword evidence="8" id="KW-0285">Flavoprotein</keyword>
<dbReference type="SUPFAM" id="SSF57716">
    <property type="entry name" value="Glucocorticoid receptor-like (DNA-binding domain)"/>
    <property type="match status" value="1"/>
</dbReference>
<organism evidence="27 28">
    <name type="scientific">Chrysochloris asiatica</name>
    <name type="common">Cape golden mole</name>
    <dbReference type="NCBI Taxonomy" id="185453"/>
    <lineage>
        <taxon>Eukaryota</taxon>
        <taxon>Metazoa</taxon>
        <taxon>Chordata</taxon>
        <taxon>Craniata</taxon>
        <taxon>Vertebrata</taxon>
        <taxon>Euteleostomi</taxon>
        <taxon>Mammalia</taxon>
        <taxon>Eutheria</taxon>
        <taxon>Afrotheria</taxon>
        <taxon>Chrysochloridae</taxon>
        <taxon>Chrysochlorinae</taxon>
        <taxon>Chrysochloris</taxon>
    </lineage>
</organism>
<keyword evidence="11 21" id="KW-0862">Zinc</keyword>
<feature type="compositionally biased region" description="Basic and acidic residues" evidence="23">
    <location>
        <begin position="669"/>
        <end position="679"/>
    </location>
</feature>
<accession>A0A9B0WP70</accession>
<comment type="catalytic activity">
    <reaction evidence="20">
        <text>L-methionyl-[F-actin] + NADPH + O2 + H(+) = L-methionyl-(R)-S-oxide-[F-actin] + NADP(+) + H2O</text>
        <dbReference type="Rhea" id="RHEA:51308"/>
        <dbReference type="Rhea" id="RHEA-COMP:12953"/>
        <dbReference type="Rhea" id="RHEA-COMP:12956"/>
        <dbReference type="ChEBI" id="CHEBI:15377"/>
        <dbReference type="ChEBI" id="CHEBI:15378"/>
        <dbReference type="ChEBI" id="CHEBI:15379"/>
        <dbReference type="ChEBI" id="CHEBI:16044"/>
        <dbReference type="ChEBI" id="CHEBI:45764"/>
        <dbReference type="ChEBI" id="CHEBI:57783"/>
        <dbReference type="ChEBI" id="CHEBI:58349"/>
        <dbReference type="EC" id="1.14.13.225"/>
    </reaction>
</comment>
<dbReference type="PROSITE" id="PS51848">
    <property type="entry name" value="BMERB"/>
    <property type="match status" value="1"/>
</dbReference>
<evidence type="ECO:0000256" key="1">
    <source>
        <dbReference type="ARBA" id="ARBA00001974"/>
    </source>
</evidence>
<keyword evidence="6" id="KW-0268">Exocytosis</keyword>
<keyword evidence="9 21" id="KW-0479">Metal-binding</keyword>
<feature type="compositionally biased region" description="Basic residues" evidence="23">
    <location>
        <begin position="1697"/>
        <end position="1715"/>
    </location>
</feature>
<keyword evidence="15 21" id="KW-0440">LIM domain</keyword>
<proteinExistence type="inferred from homology"/>
<keyword evidence="19" id="KW-0539">Nucleus</keyword>
<dbReference type="InterPro" id="IPR036188">
    <property type="entry name" value="FAD/NAD-bd_sf"/>
</dbReference>
<feature type="domain" description="Calponin-homology (CH)" evidence="24">
    <location>
        <begin position="518"/>
        <end position="624"/>
    </location>
</feature>
<reference evidence="28" key="1">
    <citation type="submission" date="2025-08" db="UniProtKB">
        <authorList>
            <consortium name="RefSeq"/>
        </authorList>
    </citation>
    <scope>IDENTIFICATION</scope>
    <source>
        <tissue evidence="28">Spleen</tissue>
    </source>
</reference>
<dbReference type="SUPFAM" id="SSF51905">
    <property type="entry name" value="FAD/NAD(P)-binding domain"/>
    <property type="match status" value="1"/>
</dbReference>
<dbReference type="GO" id="GO:0005856">
    <property type="term" value="C:cytoskeleton"/>
    <property type="evidence" value="ECO:0007669"/>
    <property type="project" value="UniProtKB-SubCell"/>
</dbReference>
<evidence type="ECO:0000313" key="27">
    <source>
        <dbReference type="Proteomes" id="UP000504623"/>
    </source>
</evidence>
<dbReference type="GO" id="GO:0030042">
    <property type="term" value="P:actin filament depolymerization"/>
    <property type="evidence" value="ECO:0007669"/>
    <property type="project" value="UniProtKB-ARBA"/>
</dbReference>
<comment type="similarity">
    <text evidence="4">Belongs to the Mical family.</text>
</comment>
<evidence type="ECO:0000256" key="8">
    <source>
        <dbReference type="ARBA" id="ARBA00022630"/>
    </source>
</evidence>
<evidence type="ECO:0000256" key="2">
    <source>
        <dbReference type="ARBA" id="ARBA00004123"/>
    </source>
</evidence>
<dbReference type="InterPro" id="IPR036872">
    <property type="entry name" value="CH_dom_sf"/>
</dbReference>
<evidence type="ECO:0000256" key="21">
    <source>
        <dbReference type="PROSITE-ProRule" id="PRU00125"/>
    </source>
</evidence>
<dbReference type="Gene3D" id="1.10.418.10">
    <property type="entry name" value="Calponin-like domain"/>
    <property type="match status" value="1"/>
</dbReference>
<dbReference type="Pfam" id="PF01494">
    <property type="entry name" value="FAD_binding_3"/>
    <property type="match status" value="1"/>
</dbReference>
<dbReference type="SUPFAM" id="SSF47576">
    <property type="entry name" value="Calponin-homology domain, CH-domain"/>
    <property type="match status" value="1"/>
</dbReference>
<feature type="compositionally biased region" description="Low complexity" evidence="23">
    <location>
        <begin position="1676"/>
        <end position="1696"/>
    </location>
</feature>
<dbReference type="InterPro" id="IPR002938">
    <property type="entry name" value="FAD-bd"/>
</dbReference>
<feature type="coiled-coil region" evidence="22">
    <location>
        <begin position="1853"/>
        <end position="1880"/>
    </location>
</feature>
<feature type="region of interest" description="Disordered" evidence="23">
    <location>
        <begin position="1793"/>
        <end position="1823"/>
    </location>
</feature>
<keyword evidence="27" id="KW-1185">Reference proteome</keyword>
<dbReference type="PROSITE" id="PS50023">
    <property type="entry name" value="LIM_DOMAIN_2"/>
    <property type="match status" value="1"/>
</dbReference>
<feature type="compositionally biased region" description="Low complexity" evidence="23">
    <location>
        <begin position="1414"/>
        <end position="1426"/>
    </location>
</feature>
<dbReference type="GO" id="GO:0120501">
    <property type="term" value="F:F-actin monooxygenase activity"/>
    <property type="evidence" value="ECO:0007669"/>
    <property type="project" value="UniProtKB-EC"/>
</dbReference>
<dbReference type="Pfam" id="PF00412">
    <property type="entry name" value="LIM"/>
    <property type="match status" value="1"/>
</dbReference>
<dbReference type="FunFam" id="1.10.418.10:FF:000026">
    <property type="entry name" value="protein-methionine sulfoxide oxidase MICAL3 isoform X1"/>
    <property type="match status" value="1"/>
</dbReference>
<evidence type="ECO:0000256" key="18">
    <source>
        <dbReference type="ARBA" id="ARBA00023212"/>
    </source>
</evidence>
<evidence type="ECO:0000256" key="22">
    <source>
        <dbReference type="SAM" id="Coils"/>
    </source>
</evidence>
<dbReference type="PROSITE" id="PS50021">
    <property type="entry name" value="CH"/>
    <property type="match status" value="1"/>
</dbReference>
<dbReference type="PANTHER" id="PTHR23167">
    <property type="entry name" value="CALPONIN HOMOLOGY DOMAIN-CONTAINING PROTEIN DDB_G0272472-RELATED"/>
    <property type="match status" value="1"/>
</dbReference>
<keyword evidence="7" id="KW-0963">Cytoplasm</keyword>
<comment type="subcellular location">
    <subcellularLocation>
        <location evidence="3">Cytoplasm</location>
        <location evidence="3">Cytoskeleton</location>
    </subcellularLocation>
    <subcellularLocation>
        <location evidence="2">Nucleus</location>
    </subcellularLocation>
</comment>